<keyword evidence="2" id="KW-1185">Reference proteome</keyword>
<reference evidence="1 2" key="1">
    <citation type="submission" date="2020-11" db="EMBL/GenBank/DDBJ databases">
        <authorList>
            <person name="Sun Q."/>
        </authorList>
    </citation>
    <scope>NUCLEOTIDE SEQUENCE [LARGE SCALE GENOMIC DNA]</scope>
    <source>
        <strain evidence="1 2">P8398</strain>
    </source>
</reference>
<dbReference type="EMBL" id="CP065053">
    <property type="protein sequence ID" value="QPI52722.1"/>
    <property type="molecule type" value="Genomic_DNA"/>
</dbReference>
<dbReference type="SUPFAM" id="SSF53955">
    <property type="entry name" value="Lysozyme-like"/>
    <property type="match status" value="1"/>
</dbReference>
<name>A0AA48WI29_9BURK</name>
<evidence type="ECO:0000313" key="1">
    <source>
        <dbReference type="EMBL" id="QPI52722.1"/>
    </source>
</evidence>
<accession>A0AA48WI29</accession>
<evidence type="ECO:0000313" key="2">
    <source>
        <dbReference type="Proteomes" id="UP000662888"/>
    </source>
</evidence>
<dbReference type="Proteomes" id="UP000662888">
    <property type="component" value="Chromosome"/>
</dbReference>
<dbReference type="RefSeq" id="WP_206092126.1">
    <property type="nucleotide sequence ID" value="NZ_CP065053.1"/>
</dbReference>
<dbReference type="Gene3D" id="1.10.530.10">
    <property type="match status" value="1"/>
</dbReference>
<sequence length="220" mass="23701">MSPTLISPSGAVLHHRARLSTTPAAEAEAKAVRIRLEKACRLEENRVYLKQPNIRAFLRAMCHSLGGGVDFLDGAIRGRRNDPWRFTDFSTHPGPGHDGKGTAAGLYRITRDIWAEYGARMGLTDFCAETQELIAVEVLRGLGVLGKIQAGDIDATLVMAAACWPGLPTTPASQARFAAPDPAYESFLHKYGECGGSVNPQAGPRCQCDPSRPDLPPLPP</sequence>
<proteinExistence type="predicted"/>
<protein>
    <submittedName>
        <fullName evidence="1">Paar repeat-containing protein</fullName>
    </submittedName>
</protein>
<dbReference type="InterPro" id="IPR023346">
    <property type="entry name" value="Lysozyme-like_dom_sf"/>
</dbReference>
<gene>
    <name evidence="1" type="ORF">IV454_15275</name>
</gene>
<organism evidence="1 2">
    <name type="scientific">Massilia antarctica</name>
    <dbReference type="NCBI Taxonomy" id="2765360"/>
    <lineage>
        <taxon>Bacteria</taxon>
        <taxon>Pseudomonadati</taxon>
        <taxon>Pseudomonadota</taxon>
        <taxon>Betaproteobacteria</taxon>
        <taxon>Burkholderiales</taxon>
        <taxon>Oxalobacteraceae</taxon>
        <taxon>Telluria group</taxon>
        <taxon>Massilia</taxon>
    </lineage>
</organism>